<feature type="domain" description="BioF2-like acetyltransferase" evidence="1">
    <location>
        <begin position="188"/>
        <end position="342"/>
    </location>
</feature>
<gene>
    <name evidence="2" type="ORF">J0X15_12575</name>
</gene>
<protein>
    <submittedName>
        <fullName evidence="2">GNAT family N-acetyltransferase</fullName>
    </submittedName>
</protein>
<dbReference type="InterPro" id="IPR038740">
    <property type="entry name" value="BioF2-like_GNAT_dom"/>
</dbReference>
<name>A0A939J9M3_9HYPH</name>
<comment type="caution">
    <text evidence="2">The sequence shown here is derived from an EMBL/GenBank/DDBJ whole genome shotgun (WGS) entry which is preliminary data.</text>
</comment>
<dbReference type="Proteomes" id="UP000664779">
    <property type="component" value="Unassembled WGS sequence"/>
</dbReference>
<organism evidence="2 3">
    <name type="scientific">Roseibium limicola</name>
    <dbReference type="NCBI Taxonomy" id="2816037"/>
    <lineage>
        <taxon>Bacteria</taxon>
        <taxon>Pseudomonadati</taxon>
        <taxon>Pseudomonadota</taxon>
        <taxon>Alphaproteobacteria</taxon>
        <taxon>Hyphomicrobiales</taxon>
        <taxon>Stappiaceae</taxon>
        <taxon>Roseibium</taxon>
    </lineage>
</organism>
<dbReference type="RefSeq" id="WP_206941226.1">
    <property type="nucleotide sequence ID" value="NZ_JAFLNF010000005.1"/>
</dbReference>
<dbReference type="InterPro" id="IPR016181">
    <property type="entry name" value="Acyl_CoA_acyltransferase"/>
</dbReference>
<reference evidence="2" key="1">
    <citation type="submission" date="2021-03" db="EMBL/GenBank/DDBJ databases">
        <title>Roseibium sp. CAU 1637 isolated from Incheon.</title>
        <authorList>
            <person name="Kim W."/>
        </authorList>
    </citation>
    <scope>NUCLEOTIDE SEQUENCE</scope>
    <source>
        <strain evidence="2">CAU 1637</strain>
    </source>
</reference>
<accession>A0A939J9M3</accession>
<keyword evidence="3" id="KW-1185">Reference proteome</keyword>
<sequence length="399" mass="44787">MASNFPNDFRAEVLSDLNAYRALYQSMRGENHAMPSTLDFVYQSPGWISSWLDTFGYKLDARPLFIAIFTGNKPVLLLPLSLTTQMGMQIAEFYSQSNANQNTGVWDKELLEKFSSEDIRRAIQPLILNVLKAANVDLMYLRNVPPVSEGTALPLPYTSRQKSMNPTFRGELSQGFEVMYENSMGKTSRRSLRRKEKALNESGDFRVYCAETPEEINEGLAVFFEQRQTRAELTGIPNAFESETAQAFVRNLTRQSALGTAAESTSPLLTVWCLHAADKIRATYLCLRHDACVVGYTNSIAHDDLTNKSPGVVLLKDLIRNICEEGHATVFDLGLGEERYKHGWTDPLLLSDLFLPVSFKGRLGFAVQSAVTAAKTMIRSNPKLWSMVRKARSWRAKAS</sequence>
<dbReference type="Pfam" id="PF13480">
    <property type="entry name" value="Acetyltransf_6"/>
    <property type="match status" value="1"/>
</dbReference>
<dbReference type="Gene3D" id="3.40.630.30">
    <property type="match status" value="1"/>
</dbReference>
<dbReference type="EMBL" id="JAFLNF010000005">
    <property type="protein sequence ID" value="MBO0346059.1"/>
    <property type="molecule type" value="Genomic_DNA"/>
</dbReference>
<proteinExistence type="predicted"/>
<dbReference type="AlphaFoldDB" id="A0A939J9M3"/>
<evidence type="ECO:0000313" key="3">
    <source>
        <dbReference type="Proteomes" id="UP000664779"/>
    </source>
</evidence>
<evidence type="ECO:0000313" key="2">
    <source>
        <dbReference type="EMBL" id="MBO0346059.1"/>
    </source>
</evidence>
<dbReference type="SUPFAM" id="SSF55729">
    <property type="entry name" value="Acyl-CoA N-acyltransferases (Nat)"/>
    <property type="match status" value="1"/>
</dbReference>
<evidence type="ECO:0000259" key="1">
    <source>
        <dbReference type="Pfam" id="PF13480"/>
    </source>
</evidence>